<dbReference type="GO" id="GO:0035556">
    <property type="term" value="P:intracellular signal transduction"/>
    <property type="evidence" value="ECO:0007669"/>
    <property type="project" value="TreeGrafter"/>
</dbReference>
<dbReference type="SMART" id="SM00220">
    <property type="entry name" value="S_TKc"/>
    <property type="match status" value="1"/>
</dbReference>
<dbReference type="Gene3D" id="1.10.510.10">
    <property type="entry name" value="Transferase(Phosphotransferase) domain 1"/>
    <property type="match status" value="1"/>
</dbReference>
<comment type="caution">
    <text evidence="5">The sequence shown here is derived from an EMBL/GenBank/DDBJ whole genome shotgun (WGS) entry which is preliminary data.</text>
</comment>
<name>A0A8J7SLV3_9PROT</name>
<feature type="transmembrane region" description="Helical" evidence="3">
    <location>
        <begin position="658"/>
        <end position="679"/>
    </location>
</feature>
<dbReference type="EMBL" id="JAGMWN010000002">
    <property type="protein sequence ID" value="MBP5856506.1"/>
    <property type="molecule type" value="Genomic_DNA"/>
</dbReference>
<dbReference type="Pfam" id="PF00069">
    <property type="entry name" value="Pkinase"/>
    <property type="match status" value="1"/>
</dbReference>
<keyword evidence="1" id="KW-0547">Nucleotide-binding</keyword>
<evidence type="ECO:0000259" key="4">
    <source>
        <dbReference type="PROSITE" id="PS50011"/>
    </source>
</evidence>
<dbReference type="AlphaFoldDB" id="A0A8J7SLV3"/>
<dbReference type="PANTHER" id="PTHR24346">
    <property type="entry name" value="MAP/MICROTUBULE AFFINITY-REGULATING KINASE"/>
    <property type="match status" value="1"/>
</dbReference>
<dbReference type="RefSeq" id="WP_210681073.1">
    <property type="nucleotide sequence ID" value="NZ_JAGMWN010000002.1"/>
</dbReference>
<dbReference type="PROSITE" id="PS50011">
    <property type="entry name" value="PROTEIN_KINASE_DOM"/>
    <property type="match status" value="1"/>
</dbReference>
<keyword evidence="3" id="KW-0812">Transmembrane</keyword>
<keyword evidence="3" id="KW-0472">Membrane</keyword>
<protein>
    <recommendedName>
        <fullName evidence="4">Protein kinase domain-containing protein</fullName>
    </recommendedName>
</protein>
<evidence type="ECO:0000313" key="5">
    <source>
        <dbReference type="EMBL" id="MBP5856506.1"/>
    </source>
</evidence>
<dbReference type="GO" id="GO:0005524">
    <property type="term" value="F:ATP binding"/>
    <property type="evidence" value="ECO:0007669"/>
    <property type="project" value="UniProtKB-KW"/>
</dbReference>
<dbReference type="Proteomes" id="UP000672602">
    <property type="component" value="Unassembled WGS sequence"/>
</dbReference>
<dbReference type="GO" id="GO:0005737">
    <property type="term" value="C:cytoplasm"/>
    <property type="evidence" value="ECO:0007669"/>
    <property type="project" value="TreeGrafter"/>
</dbReference>
<feature type="domain" description="Protein kinase" evidence="4">
    <location>
        <begin position="1"/>
        <end position="284"/>
    </location>
</feature>
<sequence>MALKVSGGKGEEAVEPGGPLLVKDRFEVHPDHPLPHLDNPPAVAVRTTHTRDGSRQIYALVCDPKMPPRLDIVSTVHRVDHRNLQRVVDWSVLDWPQEGRRCPVVVMEQPQGDRVFPQLTDWRAPMTEEAVTRLFLAPVVSILRDMHALGVHHRNIRPNNLYFVNSDDREMCLGECFTAQPGTNQTALFETMECGLAAPAGRGEGGAENDLYAVGATAIALLTGKVPMAEKTDEEVMLRRLNVGSYAALVHNQRISLTMMEPLRGLLNDDPKERWTLEDLSLWLNGRRLSPKQQVMPTKASRAYSFAGRDYFTARELAHAMHRHWDSAVMPIRDGSLDTWLRRGLSEDDRVEAVNQAKGGVGQHDDDKLIARVLIALDPEGPVRLRDFSATIEGIGSLVGLNVHDANARTLFARVNSMGLGQFWLEQQRKVDPNQLRYLTRMDKAKMVMNQPGLGFGIERVAYELNPNLPCLSPLFERDYIATIEHLLPAYERLAQAVEAGRVDPVRRLIDRDSAAYIGVNYKRPSGTELRDIEREGDDPPGRIAQIRLLANIQDYMHKKTDFPALCALAATILEPAIERFQSRERRARVRDRLRKAARGGRLSALLDVVDDQQEVANDQRNFESAVRNYAASVEETIQVKRDIKNRSQLAHEVGGQLASTFSALGATVTALITFIVWWF</sequence>
<dbReference type="GO" id="GO:0004674">
    <property type="term" value="F:protein serine/threonine kinase activity"/>
    <property type="evidence" value="ECO:0007669"/>
    <property type="project" value="TreeGrafter"/>
</dbReference>
<organism evidence="5 6">
    <name type="scientific">Marivibrio halodurans</name>
    <dbReference type="NCBI Taxonomy" id="2039722"/>
    <lineage>
        <taxon>Bacteria</taxon>
        <taxon>Pseudomonadati</taxon>
        <taxon>Pseudomonadota</taxon>
        <taxon>Alphaproteobacteria</taxon>
        <taxon>Rhodospirillales</taxon>
        <taxon>Rhodospirillaceae</taxon>
        <taxon>Marivibrio</taxon>
    </lineage>
</organism>
<evidence type="ECO:0000313" key="6">
    <source>
        <dbReference type="Proteomes" id="UP000672602"/>
    </source>
</evidence>
<proteinExistence type="predicted"/>
<keyword evidence="3" id="KW-1133">Transmembrane helix</keyword>
<evidence type="ECO:0000256" key="2">
    <source>
        <dbReference type="ARBA" id="ARBA00022840"/>
    </source>
</evidence>
<dbReference type="InterPro" id="IPR011009">
    <property type="entry name" value="Kinase-like_dom_sf"/>
</dbReference>
<evidence type="ECO:0000256" key="1">
    <source>
        <dbReference type="ARBA" id="ARBA00022741"/>
    </source>
</evidence>
<dbReference type="PANTHER" id="PTHR24346:SF30">
    <property type="entry name" value="MATERNAL EMBRYONIC LEUCINE ZIPPER KINASE"/>
    <property type="match status" value="1"/>
</dbReference>
<reference evidence="5" key="1">
    <citation type="submission" date="2021-04" db="EMBL/GenBank/DDBJ databases">
        <authorList>
            <person name="Zhang D.-C."/>
        </authorList>
    </citation>
    <scope>NUCLEOTIDE SEQUENCE</scope>
    <source>
        <strain evidence="5">CGMCC 1.15697</strain>
    </source>
</reference>
<keyword evidence="6" id="KW-1185">Reference proteome</keyword>
<evidence type="ECO:0000256" key="3">
    <source>
        <dbReference type="SAM" id="Phobius"/>
    </source>
</evidence>
<gene>
    <name evidence="5" type="ORF">KAJ83_05765</name>
</gene>
<accession>A0A8J7SLV3</accession>
<keyword evidence="2" id="KW-0067">ATP-binding</keyword>
<dbReference type="SUPFAM" id="SSF56112">
    <property type="entry name" value="Protein kinase-like (PK-like)"/>
    <property type="match status" value="1"/>
</dbReference>
<dbReference type="InterPro" id="IPR000719">
    <property type="entry name" value="Prot_kinase_dom"/>
</dbReference>